<name>A0A017TC92_9BACT</name>
<evidence type="ECO:0000313" key="4">
    <source>
        <dbReference type="Proteomes" id="UP000019678"/>
    </source>
</evidence>
<accession>A0A017TC92</accession>
<protein>
    <recommendedName>
        <fullName evidence="2">SnoaL-like domain-containing protein</fullName>
    </recommendedName>
</protein>
<reference evidence="3 4" key="1">
    <citation type="submission" date="2013-05" db="EMBL/GenBank/DDBJ databases">
        <title>Genome assembly of Chondromyces apiculatus DSM 436.</title>
        <authorList>
            <person name="Sharma G."/>
            <person name="Khatri I."/>
            <person name="Kaur C."/>
            <person name="Mayilraj S."/>
            <person name="Subramanian S."/>
        </authorList>
    </citation>
    <scope>NUCLEOTIDE SEQUENCE [LARGE SCALE GENOMIC DNA]</scope>
    <source>
        <strain evidence="3 4">DSM 436</strain>
    </source>
</reference>
<dbReference type="RefSeq" id="WP_081864701.1">
    <property type="nucleotide sequence ID" value="NZ_ASRX01000013.1"/>
</dbReference>
<dbReference type="EMBL" id="ASRX01000013">
    <property type="protein sequence ID" value="EYF06903.1"/>
    <property type="molecule type" value="Genomic_DNA"/>
</dbReference>
<sequence>MENNNQPIARKNMRRVAAALCVASLAVSGVVAAIPASGTPSGGVPNSTLQRLVDEAEIEALTKCYAQATDAVAAGNSQLADSLYEKCFLHNAIIDVYNPGDPEGSPSLVDNAGDWVHIVEDAFDSGGYGRTQHLISNIQIKFINSNTAKMSTYLHATHVIEPESAVDIANGTYEDTVVRTSQGWKISRRTLRLITYYRVESP</sequence>
<dbReference type="Proteomes" id="UP000019678">
    <property type="component" value="Unassembled WGS sequence"/>
</dbReference>
<dbReference type="InterPro" id="IPR037401">
    <property type="entry name" value="SnoaL-like"/>
</dbReference>
<proteinExistence type="predicted"/>
<organism evidence="3 4">
    <name type="scientific">Chondromyces apiculatus DSM 436</name>
    <dbReference type="NCBI Taxonomy" id="1192034"/>
    <lineage>
        <taxon>Bacteria</taxon>
        <taxon>Pseudomonadati</taxon>
        <taxon>Myxococcota</taxon>
        <taxon>Polyangia</taxon>
        <taxon>Polyangiales</taxon>
        <taxon>Polyangiaceae</taxon>
        <taxon>Chondromyces</taxon>
    </lineage>
</organism>
<dbReference type="Pfam" id="PF13577">
    <property type="entry name" value="SnoaL_4"/>
    <property type="match status" value="1"/>
</dbReference>
<dbReference type="Gene3D" id="3.10.450.50">
    <property type="match status" value="1"/>
</dbReference>
<dbReference type="AlphaFoldDB" id="A0A017TC92"/>
<keyword evidence="4" id="KW-1185">Reference proteome</keyword>
<dbReference type="SUPFAM" id="SSF54427">
    <property type="entry name" value="NTF2-like"/>
    <property type="match status" value="1"/>
</dbReference>
<dbReference type="OrthoDB" id="981191at2"/>
<dbReference type="InterPro" id="IPR032710">
    <property type="entry name" value="NTF2-like_dom_sf"/>
</dbReference>
<feature type="chain" id="PRO_5001500449" description="SnoaL-like domain-containing protein" evidence="1">
    <location>
        <begin position="33"/>
        <end position="202"/>
    </location>
</feature>
<dbReference type="STRING" id="1192034.CAP_1161"/>
<keyword evidence="1" id="KW-0732">Signal</keyword>
<feature type="signal peptide" evidence="1">
    <location>
        <begin position="1"/>
        <end position="32"/>
    </location>
</feature>
<feature type="domain" description="SnoaL-like" evidence="2">
    <location>
        <begin position="50"/>
        <end position="190"/>
    </location>
</feature>
<gene>
    <name evidence="3" type="ORF">CAP_1161</name>
</gene>
<comment type="caution">
    <text evidence="3">The sequence shown here is derived from an EMBL/GenBank/DDBJ whole genome shotgun (WGS) entry which is preliminary data.</text>
</comment>
<evidence type="ECO:0000256" key="1">
    <source>
        <dbReference type="SAM" id="SignalP"/>
    </source>
</evidence>
<evidence type="ECO:0000259" key="2">
    <source>
        <dbReference type="Pfam" id="PF13577"/>
    </source>
</evidence>
<evidence type="ECO:0000313" key="3">
    <source>
        <dbReference type="EMBL" id="EYF06903.1"/>
    </source>
</evidence>